<comment type="caution">
    <text evidence="4">The sequence shown here is derived from an EMBL/GenBank/DDBJ whole genome shotgun (WGS) entry which is preliminary data.</text>
</comment>
<keyword evidence="5" id="KW-1185">Reference proteome</keyword>
<organism evidence="4 5">
    <name type="scientific">Stephania japonica</name>
    <dbReference type="NCBI Taxonomy" id="461633"/>
    <lineage>
        <taxon>Eukaryota</taxon>
        <taxon>Viridiplantae</taxon>
        <taxon>Streptophyta</taxon>
        <taxon>Embryophyta</taxon>
        <taxon>Tracheophyta</taxon>
        <taxon>Spermatophyta</taxon>
        <taxon>Magnoliopsida</taxon>
        <taxon>Ranunculales</taxon>
        <taxon>Menispermaceae</taxon>
        <taxon>Menispermoideae</taxon>
        <taxon>Cissampelideae</taxon>
        <taxon>Stephania</taxon>
    </lineage>
</organism>
<evidence type="ECO:0000256" key="2">
    <source>
        <dbReference type="SAM" id="MobiDB-lite"/>
    </source>
</evidence>
<keyword evidence="1" id="KW-0175">Coiled coil</keyword>
<feature type="coiled-coil region" evidence="1">
    <location>
        <begin position="478"/>
        <end position="505"/>
    </location>
</feature>
<feature type="coiled-coil region" evidence="1">
    <location>
        <begin position="408"/>
        <end position="435"/>
    </location>
</feature>
<evidence type="ECO:0000259" key="3">
    <source>
        <dbReference type="PROSITE" id="PS00028"/>
    </source>
</evidence>
<protein>
    <recommendedName>
        <fullName evidence="3">C2H2-type domain-containing protein</fullName>
    </recommendedName>
</protein>
<reference evidence="4 5" key="1">
    <citation type="submission" date="2024-01" db="EMBL/GenBank/DDBJ databases">
        <title>Genome assemblies of Stephania.</title>
        <authorList>
            <person name="Yang L."/>
        </authorList>
    </citation>
    <scope>NUCLEOTIDE SEQUENCE [LARGE SCALE GENOMIC DNA]</scope>
    <source>
        <strain evidence="4">QJT</strain>
        <tissue evidence="4">Leaf</tissue>
    </source>
</reference>
<dbReference type="InterPro" id="IPR013087">
    <property type="entry name" value="Znf_C2H2_type"/>
</dbReference>
<name>A0AAP0PUB4_9MAGN</name>
<feature type="coiled-coil region" evidence="1">
    <location>
        <begin position="105"/>
        <end position="132"/>
    </location>
</feature>
<dbReference type="PROSITE" id="PS00028">
    <property type="entry name" value="ZINC_FINGER_C2H2_1"/>
    <property type="match status" value="2"/>
</dbReference>
<evidence type="ECO:0000256" key="1">
    <source>
        <dbReference type="SAM" id="Coils"/>
    </source>
</evidence>
<gene>
    <name evidence="4" type="ORF">Sjap_002635</name>
</gene>
<dbReference type="EMBL" id="JBBNAE010000001">
    <property type="protein sequence ID" value="KAK9155155.1"/>
    <property type="molecule type" value="Genomic_DNA"/>
</dbReference>
<sequence length="602" mass="69867">MVEACDFCGESFHPTYACPYHPRYGNHHSPSYASPQPDFCMSRPSPRSPQQERRTIEDMEKDMISDWLSPSTKKYPFDDWSNSSYQQDTYSSMRNQPSRDIIRFLLETEQDMNLTEQELDQWMEQRDQEAEEEIKSILQKISAETMSAIPLESVEVNEVTPTEDYWSEREEIIEVSLHELDISIEQNEVDEAEKEIDVILERPEEPQKRSKEDQPLVLVTPPTLPCLPVFDALLLTHRSREPDITAEFDILILVLNLEDKVWDKFGGVSGIVECGMNGFAHDRKIFPWPPTTIIMIDSKTHTIMVEACDFCGESFHPTYACPYHPRYGNHHSPSYASPQPDFCMSRPSPRSPQQERRTIEDMEKDMISDWLSPSTKKYPFDDWSNSSYQQDTYSSMRNQPSRDIIRFLLETEQDMNLTEQELDQWMEQRDQEAEEEIKSILQKISAETMSAIPLESVEVNEVTPTEDYWSEREEIIEVSLHELDISIEQNEVDEAEKEIDVILERPEEPQKRSKEDQPLVLVTPPTLPCLPVKFIKGVVIKERSQIFYTADTFVLDDHDLIDSYVLEVPDELLHLKEGMYDELPKAIDAPFVVDISKGEGIT</sequence>
<proteinExistence type="predicted"/>
<feature type="coiled-coil region" evidence="1">
    <location>
        <begin position="175"/>
        <end position="202"/>
    </location>
</feature>
<evidence type="ECO:0000313" key="4">
    <source>
        <dbReference type="EMBL" id="KAK9155155.1"/>
    </source>
</evidence>
<feature type="domain" description="C2H2-type" evidence="3">
    <location>
        <begin position="5"/>
        <end position="27"/>
    </location>
</feature>
<feature type="region of interest" description="Disordered" evidence="2">
    <location>
        <begin position="35"/>
        <end position="54"/>
    </location>
</feature>
<feature type="domain" description="C2H2-type" evidence="3">
    <location>
        <begin position="308"/>
        <end position="330"/>
    </location>
</feature>
<evidence type="ECO:0000313" key="5">
    <source>
        <dbReference type="Proteomes" id="UP001417504"/>
    </source>
</evidence>
<accession>A0AAP0PUB4</accession>
<dbReference type="Proteomes" id="UP001417504">
    <property type="component" value="Unassembled WGS sequence"/>
</dbReference>
<dbReference type="AlphaFoldDB" id="A0AAP0PUB4"/>